<sequence>MNAPRTSNRSARRQSRQVALQGLYQWLLGGDDAGSIDAHLREQPGYAKCDQGHLDLLLHGCIREAAVLDGVLAAHVDRPTKELSPIEHAILMLGAFELQHCIDVPYKVVINEGVELAKTFGGTDGHKYVNGVLDRVAAQLRRVEVEAARNAPRPART</sequence>
<dbReference type="PANTHER" id="PTHR11078:SF3">
    <property type="entry name" value="ANTITERMINATION NUSB DOMAIN-CONTAINING PROTEIN"/>
    <property type="match status" value="1"/>
</dbReference>
<keyword evidence="2 6" id="KW-0889">Transcription antitermination</keyword>
<dbReference type="EMBL" id="SACM01000001">
    <property type="protein sequence ID" value="RVT88029.1"/>
    <property type="molecule type" value="Genomic_DNA"/>
</dbReference>
<evidence type="ECO:0000313" key="9">
    <source>
        <dbReference type="Proteomes" id="UP000288587"/>
    </source>
</evidence>
<protein>
    <recommendedName>
        <fullName evidence="6">Transcription antitermination protein NusB</fullName>
    </recommendedName>
    <alternativeName>
        <fullName evidence="6">Antitermination factor NusB</fullName>
    </alternativeName>
</protein>
<reference evidence="8 9" key="1">
    <citation type="submission" date="2019-01" db="EMBL/GenBank/DDBJ databases">
        <authorList>
            <person name="Chen W.-M."/>
        </authorList>
    </citation>
    <scope>NUCLEOTIDE SEQUENCE [LARGE SCALE GENOMIC DNA]</scope>
    <source>
        <strain evidence="8 9">CCP-18</strain>
    </source>
</reference>
<dbReference type="GO" id="GO:0006353">
    <property type="term" value="P:DNA-templated transcription termination"/>
    <property type="evidence" value="ECO:0007669"/>
    <property type="project" value="UniProtKB-UniRule"/>
</dbReference>
<gene>
    <name evidence="6 8" type="primary">nusB</name>
    <name evidence="8" type="ORF">EOD73_03195</name>
</gene>
<dbReference type="SUPFAM" id="SSF48013">
    <property type="entry name" value="NusB-like"/>
    <property type="match status" value="1"/>
</dbReference>
<keyword evidence="3 6" id="KW-0694">RNA-binding</keyword>
<keyword evidence="4 6" id="KW-0805">Transcription regulation</keyword>
<name>A0A3S2UK56_9BURK</name>
<dbReference type="NCBIfam" id="TIGR01951">
    <property type="entry name" value="nusB"/>
    <property type="match status" value="1"/>
</dbReference>
<dbReference type="PANTHER" id="PTHR11078">
    <property type="entry name" value="N UTILIZATION SUBSTANCE PROTEIN B-RELATED"/>
    <property type="match status" value="1"/>
</dbReference>
<dbReference type="Gene3D" id="1.10.940.10">
    <property type="entry name" value="NusB-like"/>
    <property type="match status" value="1"/>
</dbReference>
<dbReference type="GO" id="GO:0005829">
    <property type="term" value="C:cytosol"/>
    <property type="evidence" value="ECO:0007669"/>
    <property type="project" value="TreeGrafter"/>
</dbReference>
<dbReference type="OrthoDB" id="9789556at2"/>
<comment type="caution">
    <text evidence="8">The sequence shown here is derived from an EMBL/GenBank/DDBJ whole genome shotgun (WGS) entry which is preliminary data.</text>
</comment>
<keyword evidence="9" id="KW-1185">Reference proteome</keyword>
<comment type="function">
    <text evidence="6">Involved in transcription antitermination. Required for transcription of ribosomal RNA (rRNA) genes. Binds specifically to the boxA antiterminator sequence of the ribosomal RNA (rrn) operons.</text>
</comment>
<organism evidence="8 9">
    <name type="scientific">Inhella crocodyli</name>
    <dbReference type="NCBI Taxonomy" id="2499851"/>
    <lineage>
        <taxon>Bacteria</taxon>
        <taxon>Pseudomonadati</taxon>
        <taxon>Pseudomonadota</taxon>
        <taxon>Betaproteobacteria</taxon>
        <taxon>Burkholderiales</taxon>
        <taxon>Sphaerotilaceae</taxon>
        <taxon>Inhella</taxon>
    </lineage>
</organism>
<dbReference type="Pfam" id="PF01029">
    <property type="entry name" value="NusB"/>
    <property type="match status" value="1"/>
</dbReference>
<evidence type="ECO:0000256" key="4">
    <source>
        <dbReference type="ARBA" id="ARBA00023015"/>
    </source>
</evidence>
<comment type="similarity">
    <text evidence="1 6">Belongs to the NusB family.</text>
</comment>
<dbReference type="GO" id="GO:0031564">
    <property type="term" value="P:transcription antitermination"/>
    <property type="evidence" value="ECO:0007669"/>
    <property type="project" value="UniProtKB-KW"/>
</dbReference>
<evidence type="ECO:0000256" key="2">
    <source>
        <dbReference type="ARBA" id="ARBA00022814"/>
    </source>
</evidence>
<evidence type="ECO:0000256" key="6">
    <source>
        <dbReference type="HAMAP-Rule" id="MF_00073"/>
    </source>
</evidence>
<feature type="domain" description="NusB/RsmB/TIM44" evidence="7">
    <location>
        <begin position="13"/>
        <end position="137"/>
    </location>
</feature>
<evidence type="ECO:0000259" key="7">
    <source>
        <dbReference type="Pfam" id="PF01029"/>
    </source>
</evidence>
<dbReference type="HAMAP" id="MF_00073">
    <property type="entry name" value="NusB"/>
    <property type="match status" value="1"/>
</dbReference>
<dbReference type="InterPro" id="IPR006027">
    <property type="entry name" value="NusB_RsmB_TIM44"/>
</dbReference>
<dbReference type="RefSeq" id="WP_127680789.1">
    <property type="nucleotide sequence ID" value="NZ_SACM01000001.1"/>
</dbReference>
<proteinExistence type="inferred from homology"/>
<dbReference type="InterPro" id="IPR011605">
    <property type="entry name" value="NusB_fam"/>
</dbReference>
<evidence type="ECO:0000256" key="5">
    <source>
        <dbReference type="ARBA" id="ARBA00023163"/>
    </source>
</evidence>
<keyword evidence="5 6" id="KW-0804">Transcription</keyword>
<dbReference type="GO" id="GO:0003723">
    <property type="term" value="F:RNA binding"/>
    <property type="evidence" value="ECO:0007669"/>
    <property type="project" value="UniProtKB-UniRule"/>
</dbReference>
<accession>A0A3S2UK56</accession>
<dbReference type="Proteomes" id="UP000288587">
    <property type="component" value="Unassembled WGS sequence"/>
</dbReference>
<evidence type="ECO:0000256" key="3">
    <source>
        <dbReference type="ARBA" id="ARBA00022884"/>
    </source>
</evidence>
<evidence type="ECO:0000313" key="8">
    <source>
        <dbReference type="EMBL" id="RVT88029.1"/>
    </source>
</evidence>
<evidence type="ECO:0000256" key="1">
    <source>
        <dbReference type="ARBA" id="ARBA00005952"/>
    </source>
</evidence>
<dbReference type="AlphaFoldDB" id="A0A3S2UK56"/>
<dbReference type="InterPro" id="IPR035926">
    <property type="entry name" value="NusB-like_sf"/>
</dbReference>